<evidence type="ECO:0000256" key="3">
    <source>
        <dbReference type="ARBA" id="ARBA00022679"/>
    </source>
</evidence>
<proteinExistence type="inferred from homology"/>
<evidence type="ECO:0000256" key="1">
    <source>
        <dbReference type="ARBA" id="ARBA00006739"/>
    </source>
</evidence>
<dbReference type="InterPro" id="IPR029044">
    <property type="entry name" value="Nucleotide-diphossugar_trans"/>
</dbReference>
<dbReference type="InterPro" id="IPR001173">
    <property type="entry name" value="Glyco_trans_2-like"/>
</dbReference>
<evidence type="ECO:0000313" key="5">
    <source>
        <dbReference type="EMBL" id="SUZ49857.1"/>
    </source>
</evidence>
<evidence type="ECO:0000259" key="4">
    <source>
        <dbReference type="Pfam" id="PF00535"/>
    </source>
</evidence>
<reference evidence="5" key="1">
    <citation type="submission" date="2018-05" db="EMBL/GenBank/DDBJ databases">
        <authorList>
            <person name="Lanie J.A."/>
            <person name="Ng W.-L."/>
            <person name="Kazmierczak K.M."/>
            <person name="Andrzejewski T.M."/>
            <person name="Davidsen T.M."/>
            <person name="Wayne K.J."/>
            <person name="Tettelin H."/>
            <person name="Glass J.I."/>
            <person name="Rusch D."/>
            <person name="Podicherti R."/>
            <person name="Tsui H.-C.T."/>
            <person name="Winkler M.E."/>
        </authorList>
    </citation>
    <scope>NUCLEOTIDE SEQUENCE</scope>
</reference>
<dbReference type="GO" id="GO:0004582">
    <property type="term" value="F:dolichyl-phosphate beta-D-mannosyltransferase activity"/>
    <property type="evidence" value="ECO:0007669"/>
    <property type="project" value="InterPro"/>
</dbReference>
<evidence type="ECO:0000256" key="2">
    <source>
        <dbReference type="ARBA" id="ARBA00022676"/>
    </source>
</evidence>
<comment type="similarity">
    <text evidence="1">Belongs to the glycosyltransferase 2 family.</text>
</comment>
<dbReference type="PANTHER" id="PTHR43398">
    <property type="entry name" value="DOLICHOL-PHOSPHATE MANNOSYLTRANSFERASE SUBUNIT 1"/>
    <property type="match status" value="1"/>
</dbReference>
<dbReference type="PANTHER" id="PTHR43398:SF1">
    <property type="entry name" value="DOLICHOL-PHOSPHATE MANNOSYLTRANSFERASE SUBUNIT 1"/>
    <property type="match status" value="1"/>
</dbReference>
<feature type="domain" description="Glycosyltransferase 2-like" evidence="4">
    <location>
        <begin position="4"/>
        <end position="118"/>
    </location>
</feature>
<dbReference type="GO" id="GO:0016020">
    <property type="term" value="C:membrane"/>
    <property type="evidence" value="ECO:0007669"/>
    <property type="project" value="GOC"/>
</dbReference>
<dbReference type="Gene3D" id="3.90.550.10">
    <property type="entry name" value="Spore Coat Polysaccharide Biosynthesis Protein SpsA, Chain A"/>
    <property type="match status" value="1"/>
</dbReference>
<dbReference type="SUPFAM" id="SSF53448">
    <property type="entry name" value="Nucleotide-diphospho-sugar transferases"/>
    <property type="match status" value="1"/>
</dbReference>
<keyword evidence="2" id="KW-0328">Glycosyltransferase</keyword>
<keyword evidence="3" id="KW-0808">Transferase</keyword>
<dbReference type="EMBL" id="UINC01000139">
    <property type="protein sequence ID" value="SUZ49857.1"/>
    <property type="molecule type" value="Genomic_DNA"/>
</dbReference>
<protein>
    <recommendedName>
        <fullName evidence="4">Glycosyltransferase 2-like domain-containing protein</fullName>
    </recommendedName>
</protein>
<gene>
    <name evidence="5" type="ORF">METZ01_LOCUS2711</name>
</gene>
<accession>A0A381N5T8</accession>
<dbReference type="AlphaFoldDB" id="A0A381N5T8"/>
<dbReference type="InterPro" id="IPR039528">
    <property type="entry name" value="DPM1-like"/>
</dbReference>
<sequence length="187" mass="21774">MVENKHIFILEREKKLGLGTAYCEGFQWALDRGYDLIVQIDADLSHNPDDIPRMVEMSKSADLIIGSRYIDGVNVVNWPMRRLLLSYCANLYARIFIQFPIKDSTGGFKCFKRDVLESINLSKIYSTGYSFQIEMNFLTWIKRFKILEIPIVFTDRTVGESKMNRAIVIEAILMVPKLFIKKIFKLF</sequence>
<dbReference type="FunFam" id="3.90.550.10:FF:000122">
    <property type="entry name" value="Dolichol-phosphate mannosyltransferase subunit 1"/>
    <property type="match status" value="1"/>
</dbReference>
<organism evidence="5">
    <name type="scientific">marine metagenome</name>
    <dbReference type="NCBI Taxonomy" id="408172"/>
    <lineage>
        <taxon>unclassified sequences</taxon>
        <taxon>metagenomes</taxon>
        <taxon>ecological metagenomes</taxon>
    </lineage>
</organism>
<name>A0A381N5T8_9ZZZZ</name>
<dbReference type="GO" id="GO:0009247">
    <property type="term" value="P:glycolipid biosynthetic process"/>
    <property type="evidence" value="ECO:0007669"/>
    <property type="project" value="TreeGrafter"/>
</dbReference>
<dbReference type="Pfam" id="PF00535">
    <property type="entry name" value="Glycos_transf_2"/>
    <property type="match status" value="1"/>
</dbReference>